<reference evidence="1" key="2">
    <citation type="journal article" date="2015" name="Data Brief">
        <title>Shoot transcriptome of the giant reed, Arundo donax.</title>
        <authorList>
            <person name="Barrero R.A."/>
            <person name="Guerrero F.D."/>
            <person name="Moolhuijzen P."/>
            <person name="Goolsby J.A."/>
            <person name="Tidwell J."/>
            <person name="Bellgard S.E."/>
            <person name="Bellgard M.I."/>
        </authorList>
    </citation>
    <scope>NUCLEOTIDE SEQUENCE</scope>
    <source>
        <tissue evidence="1">Shoot tissue taken approximately 20 cm above the soil surface</tissue>
    </source>
</reference>
<proteinExistence type="predicted"/>
<reference evidence="1" key="1">
    <citation type="submission" date="2014-09" db="EMBL/GenBank/DDBJ databases">
        <authorList>
            <person name="Magalhaes I.L.F."/>
            <person name="Oliveira U."/>
            <person name="Santos F.R."/>
            <person name="Vidigal T.H.D.A."/>
            <person name="Brescovit A.D."/>
            <person name="Santos A.J."/>
        </authorList>
    </citation>
    <scope>NUCLEOTIDE SEQUENCE</scope>
    <source>
        <tissue evidence="1">Shoot tissue taken approximately 20 cm above the soil surface</tissue>
    </source>
</reference>
<sequence length="37" mass="4256">MYQYIYIKSQISSFNSKLQGFLQGHYSPTLILNTTGL</sequence>
<accession>A0A0A8XMZ1</accession>
<protein>
    <submittedName>
        <fullName evidence="1">Uncharacterized protein</fullName>
    </submittedName>
</protein>
<organism evidence="1">
    <name type="scientific">Arundo donax</name>
    <name type="common">Giant reed</name>
    <name type="synonym">Donax arundinaceus</name>
    <dbReference type="NCBI Taxonomy" id="35708"/>
    <lineage>
        <taxon>Eukaryota</taxon>
        <taxon>Viridiplantae</taxon>
        <taxon>Streptophyta</taxon>
        <taxon>Embryophyta</taxon>
        <taxon>Tracheophyta</taxon>
        <taxon>Spermatophyta</taxon>
        <taxon>Magnoliopsida</taxon>
        <taxon>Liliopsida</taxon>
        <taxon>Poales</taxon>
        <taxon>Poaceae</taxon>
        <taxon>PACMAD clade</taxon>
        <taxon>Arundinoideae</taxon>
        <taxon>Arundineae</taxon>
        <taxon>Arundo</taxon>
    </lineage>
</organism>
<evidence type="ECO:0000313" key="1">
    <source>
        <dbReference type="EMBL" id="JAD14441.1"/>
    </source>
</evidence>
<name>A0A0A8XMZ1_ARUDO</name>
<dbReference type="EMBL" id="GBRH01283454">
    <property type="protein sequence ID" value="JAD14441.1"/>
    <property type="molecule type" value="Transcribed_RNA"/>
</dbReference>
<dbReference type="AlphaFoldDB" id="A0A0A8XMZ1"/>